<dbReference type="Proteomes" id="UP001150538">
    <property type="component" value="Unassembled WGS sequence"/>
</dbReference>
<protein>
    <submittedName>
        <fullName evidence="1">Uncharacterized protein</fullName>
    </submittedName>
</protein>
<dbReference type="EMBL" id="JANBPU010000465">
    <property type="protein sequence ID" value="KAJ1911291.1"/>
    <property type="molecule type" value="Genomic_DNA"/>
</dbReference>
<name>A0A9W7ZS48_9FUNG</name>
<dbReference type="AlphaFoldDB" id="A0A9W7ZS48"/>
<organism evidence="1 2">
    <name type="scientific">Mycoemilia scoparia</name>
    <dbReference type="NCBI Taxonomy" id="417184"/>
    <lineage>
        <taxon>Eukaryota</taxon>
        <taxon>Fungi</taxon>
        <taxon>Fungi incertae sedis</taxon>
        <taxon>Zoopagomycota</taxon>
        <taxon>Kickxellomycotina</taxon>
        <taxon>Kickxellomycetes</taxon>
        <taxon>Kickxellales</taxon>
        <taxon>Kickxellaceae</taxon>
        <taxon>Mycoemilia</taxon>
    </lineage>
</organism>
<proteinExistence type="predicted"/>
<accession>A0A9W7ZS48</accession>
<evidence type="ECO:0000313" key="2">
    <source>
        <dbReference type="Proteomes" id="UP001150538"/>
    </source>
</evidence>
<comment type="caution">
    <text evidence="1">The sequence shown here is derived from an EMBL/GenBank/DDBJ whole genome shotgun (WGS) entry which is preliminary data.</text>
</comment>
<sequence length="157" mass="18149">MSTQKVMFENEVKGIQRDTLTLIVQVAERSSNSDDNIRLYLGVIDCRAVISRRDIIAPLYERNVANLELTELQTPLGFINPNIQTFLNECQKYVWTKETVYNHKRGNYIKPDGNYVTAAKLDQIITFTPAQATVKFNLFCQKVRDDISKNVFKRRTV</sequence>
<evidence type="ECO:0000313" key="1">
    <source>
        <dbReference type="EMBL" id="KAJ1911291.1"/>
    </source>
</evidence>
<reference evidence="1" key="1">
    <citation type="submission" date="2022-07" db="EMBL/GenBank/DDBJ databases">
        <title>Phylogenomic reconstructions and comparative analyses of Kickxellomycotina fungi.</title>
        <authorList>
            <person name="Reynolds N.K."/>
            <person name="Stajich J.E."/>
            <person name="Barry K."/>
            <person name="Grigoriev I.V."/>
            <person name="Crous P."/>
            <person name="Smith M.E."/>
        </authorList>
    </citation>
    <scope>NUCLEOTIDE SEQUENCE</scope>
    <source>
        <strain evidence="1">NBRC 100468</strain>
    </source>
</reference>
<keyword evidence="2" id="KW-1185">Reference proteome</keyword>
<gene>
    <name evidence="1" type="ORF">H4219_005982</name>
</gene>